<name>A0A1J4KTL3_9EUKA</name>
<dbReference type="OrthoDB" id="275715at2759"/>
<organism evidence="1 2">
    <name type="scientific">Tritrichomonas foetus</name>
    <dbReference type="NCBI Taxonomy" id="1144522"/>
    <lineage>
        <taxon>Eukaryota</taxon>
        <taxon>Metamonada</taxon>
        <taxon>Parabasalia</taxon>
        <taxon>Tritrichomonadida</taxon>
        <taxon>Tritrichomonadidae</taxon>
        <taxon>Tritrichomonas</taxon>
    </lineage>
</organism>
<reference evidence="1" key="1">
    <citation type="submission" date="2016-10" db="EMBL/GenBank/DDBJ databases">
        <authorList>
            <person name="Benchimol M."/>
            <person name="Almeida L.G."/>
            <person name="Vasconcelos A.T."/>
            <person name="Perreira-Neves A."/>
            <person name="Rosa I.A."/>
            <person name="Tasca T."/>
            <person name="Bogo M.R."/>
            <person name="de Souza W."/>
        </authorList>
    </citation>
    <scope>NUCLEOTIDE SEQUENCE [LARGE SCALE GENOMIC DNA]</scope>
    <source>
        <strain evidence="1">K</strain>
    </source>
</reference>
<accession>A0A1J4KTL3</accession>
<evidence type="ECO:0000313" key="2">
    <source>
        <dbReference type="Proteomes" id="UP000179807"/>
    </source>
</evidence>
<dbReference type="VEuPathDB" id="TrichDB:TRFO_03398"/>
<proteinExistence type="predicted"/>
<dbReference type="EMBL" id="MLAK01000549">
    <property type="protein sequence ID" value="OHT13006.1"/>
    <property type="molecule type" value="Genomic_DNA"/>
</dbReference>
<dbReference type="GeneID" id="94825974"/>
<protein>
    <submittedName>
        <fullName evidence="1">Uncharacterized protein</fullName>
    </submittedName>
</protein>
<comment type="caution">
    <text evidence="1">The sequence shown here is derived from an EMBL/GenBank/DDBJ whole genome shotgun (WGS) entry which is preliminary data.</text>
</comment>
<dbReference type="RefSeq" id="XP_068366142.1">
    <property type="nucleotide sequence ID" value="XM_068491270.1"/>
</dbReference>
<sequence length="55" mass="6696">MKEFFTRWGDNVYNEGLTIKDDKLFKEYTQRITNDLEAIKRQATIQKLYHDIKID</sequence>
<gene>
    <name evidence="1" type="ORF">TRFO_03398</name>
</gene>
<keyword evidence="2" id="KW-1185">Reference proteome</keyword>
<evidence type="ECO:0000313" key="1">
    <source>
        <dbReference type="EMBL" id="OHT13006.1"/>
    </source>
</evidence>
<dbReference type="Proteomes" id="UP000179807">
    <property type="component" value="Unassembled WGS sequence"/>
</dbReference>
<dbReference type="AlphaFoldDB" id="A0A1J4KTL3"/>